<dbReference type="InterPro" id="IPR017871">
    <property type="entry name" value="ABC_transporter-like_CS"/>
</dbReference>
<dbReference type="PANTHER" id="PTHR43790:SF9">
    <property type="entry name" value="GALACTOFURANOSE TRANSPORTER ATP-BINDING PROTEIN YTFR"/>
    <property type="match status" value="1"/>
</dbReference>
<comment type="caution">
    <text evidence="7">The sequence shown here is derived from an EMBL/GenBank/DDBJ whole genome shotgun (WGS) entry which is preliminary data.</text>
</comment>
<keyword evidence="2" id="KW-0677">Repeat</keyword>
<proteinExistence type="predicted"/>
<dbReference type="EMBL" id="BMNA01000018">
    <property type="protein sequence ID" value="GGM17520.1"/>
    <property type="molecule type" value="Genomic_DNA"/>
</dbReference>
<dbReference type="CDD" id="cd03215">
    <property type="entry name" value="ABC_Carb_Monos_II"/>
    <property type="match status" value="1"/>
</dbReference>
<dbReference type="PROSITE" id="PS00211">
    <property type="entry name" value="ABC_TRANSPORTER_1"/>
    <property type="match status" value="1"/>
</dbReference>
<dbReference type="Pfam" id="PF00005">
    <property type="entry name" value="ABC_tran"/>
    <property type="match status" value="2"/>
</dbReference>
<dbReference type="CDD" id="cd03216">
    <property type="entry name" value="ABC_Carb_Monos_I"/>
    <property type="match status" value="1"/>
</dbReference>
<reference evidence="7" key="2">
    <citation type="submission" date="2020-09" db="EMBL/GenBank/DDBJ databases">
        <authorList>
            <person name="Sun Q."/>
            <person name="Zhou Y."/>
        </authorList>
    </citation>
    <scope>NUCLEOTIDE SEQUENCE</scope>
    <source>
        <strain evidence="7">CGMCC 4.7308</strain>
    </source>
</reference>
<keyword evidence="3" id="KW-0547">Nucleotide-binding</keyword>
<sequence length="525" mass="55210">MSAGDPAAPALVVSGVSKSYPGVRALRDVSFQIARGQVHALVGENGAGKSTLIRILSGVEAPDAGTITSWSGADRPTTPVEALRQGISTLYQEQNLLPDRTVVENLLLGATPRRLGVFLDVAAARDVTRTALHRVGAGHIDPGAVVGGLSLADRQMVDIARAVHRNCRLLIMDEPTAALSSREVDALFAIVAGLADDGVSVLFVSHRLDEIFRIARAVTVLRDGRHVLTAPIGELTPDDLVDAMVGEAARAALPPRAPRPRTGETPAVRLRGASGPGFHDVDLSVHSGEIVALAGVTGSGKEDVGMALLGAAPVLRGAIEIRGRAIRLTPRRAIAAGVVGVPADRAREGVIGPLSVRRNLSLPSLRTVSRLGFLDRSRERALAGHQIRELAVKAADPSVAVGTLSGGNQQKVAIGKWLELRPQVLVLIEPTQGIDIRVRFEIYRLLFRLADAGTAVVLVSSDVPEVLTLADRVVVLRAGTVTGELPAASATAESLLRMSLGRRPRDTAPLRTTDRAVNRTGGPQP</sequence>
<dbReference type="InterPro" id="IPR003439">
    <property type="entry name" value="ABC_transporter-like_ATP-bd"/>
</dbReference>
<dbReference type="InterPro" id="IPR003593">
    <property type="entry name" value="AAA+_ATPase"/>
</dbReference>
<dbReference type="GO" id="GO:0005524">
    <property type="term" value="F:ATP binding"/>
    <property type="evidence" value="ECO:0007669"/>
    <property type="project" value="UniProtKB-KW"/>
</dbReference>
<dbReference type="Proteomes" id="UP000655208">
    <property type="component" value="Unassembled WGS sequence"/>
</dbReference>
<evidence type="ECO:0000256" key="2">
    <source>
        <dbReference type="ARBA" id="ARBA00022737"/>
    </source>
</evidence>
<evidence type="ECO:0000256" key="4">
    <source>
        <dbReference type="ARBA" id="ARBA00022840"/>
    </source>
</evidence>
<evidence type="ECO:0000256" key="1">
    <source>
        <dbReference type="ARBA" id="ARBA00022448"/>
    </source>
</evidence>
<feature type="region of interest" description="Disordered" evidence="5">
    <location>
        <begin position="503"/>
        <end position="525"/>
    </location>
</feature>
<dbReference type="InterPro" id="IPR050107">
    <property type="entry name" value="ABC_carbohydrate_import_ATPase"/>
</dbReference>
<feature type="domain" description="ABC transporter" evidence="6">
    <location>
        <begin position="11"/>
        <end position="248"/>
    </location>
</feature>
<organism evidence="7 8">
    <name type="scientific">Nakamurella endophytica</name>
    <dbReference type="NCBI Taxonomy" id="1748367"/>
    <lineage>
        <taxon>Bacteria</taxon>
        <taxon>Bacillati</taxon>
        <taxon>Actinomycetota</taxon>
        <taxon>Actinomycetes</taxon>
        <taxon>Nakamurellales</taxon>
        <taxon>Nakamurellaceae</taxon>
        <taxon>Nakamurella</taxon>
    </lineage>
</organism>
<evidence type="ECO:0000313" key="7">
    <source>
        <dbReference type="EMBL" id="GGM17520.1"/>
    </source>
</evidence>
<dbReference type="PROSITE" id="PS50893">
    <property type="entry name" value="ABC_TRANSPORTER_2"/>
    <property type="match status" value="2"/>
</dbReference>
<name>A0A917WNX4_9ACTN</name>
<evidence type="ECO:0000259" key="6">
    <source>
        <dbReference type="PROSITE" id="PS50893"/>
    </source>
</evidence>
<accession>A0A917WNX4</accession>
<dbReference type="InterPro" id="IPR027417">
    <property type="entry name" value="P-loop_NTPase"/>
</dbReference>
<keyword evidence="8" id="KW-1185">Reference proteome</keyword>
<dbReference type="AlphaFoldDB" id="A0A917WNX4"/>
<feature type="compositionally biased region" description="Basic and acidic residues" evidence="5">
    <location>
        <begin position="503"/>
        <end position="517"/>
    </location>
</feature>
<dbReference type="SUPFAM" id="SSF52540">
    <property type="entry name" value="P-loop containing nucleoside triphosphate hydrolases"/>
    <property type="match status" value="2"/>
</dbReference>
<dbReference type="PANTHER" id="PTHR43790">
    <property type="entry name" value="CARBOHYDRATE TRANSPORT ATP-BINDING PROTEIN MG119-RELATED"/>
    <property type="match status" value="1"/>
</dbReference>
<evidence type="ECO:0000256" key="3">
    <source>
        <dbReference type="ARBA" id="ARBA00022741"/>
    </source>
</evidence>
<evidence type="ECO:0000256" key="5">
    <source>
        <dbReference type="SAM" id="MobiDB-lite"/>
    </source>
</evidence>
<feature type="domain" description="ABC transporter" evidence="6">
    <location>
        <begin position="263"/>
        <end position="503"/>
    </location>
</feature>
<keyword evidence="4 7" id="KW-0067">ATP-binding</keyword>
<protein>
    <submittedName>
        <fullName evidence="7">Ribose import ATP-binding protein RbsA</fullName>
    </submittedName>
</protein>
<dbReference type="Gene3D" id="3.40.50.300">
    <property type="entry name" value="P-loop containing nucleotide triphosphate hydrolases"/>
    <property type="match status" value="2"/>
</dbReference>
<dbReference type="RefSeq" id="WP_188944822.1">
    <property type="nucleotide sequence ID" value="NZ_BMNA01000018.1"/>
</dbReference>
<gene>
    <name evidence="7" type="primary">rbsA</name>
    <name evidence="7" type="ORF">GCM10011594_42000</name>
</gene>
<dbReference type="GO" id="GO:0016887">
    <property type="term" value="F:ATP hydrolysis activity"/>
    <property type="evidence" value="ECO:0007669"/>
    <property type="project" value="InterPro"/>
</dbReference>
<dbReference type="SMART" id="SM00382">
    <property type="entry name" value="AAA"/>
    <property type="match status" value="2"/>
</dbReference>
<reference evidence="7" key="1">
    <citation type="journal article" date="2014" name="Int. J. Syst. Evol. Microbiol.">
        <title>Complete genome sequence of Corynebacterium casei LMG S-19264T (=DSM 44701T), isolated from a smear-ripened cheese.</title>
        <authorList>
            <consortium name="US DOE Joint Genome Institute (JGI-PGF)"/>
            <person name="Walter F."/>
            <person name="Albersmeier A."/>
            <person name="Kalinowski J."/>
            <person name="Ruckert C."/>
        </authorList>
    </citation>
    <scope>NUCLEOTIDE SEQUENCE</scope>
    <source>
        <strain evidence="7">CGMCC 4.7308</strain>
    </source>
</reference>
<evidence type="ECO:0000313" key="8">
    <source>
        <dbReference type="Proteomes" id="UP000655208"/>
    </source>
</evidence>
<keyword evidence="1" id="KW-0813">Transport</keyword>